<evidence type="ECO:0000256" key="4">
    <source>
        <dbReference type="ARBA" id="ARBA00022729"/>
    </source>
</evidence>
<reference evidence="12" key="1">
    <citation type="submission" date="2020-06" db="EMBL/GenBank/DDBJ databases">
        <authorList>
            <consortium name="Plant Systems Biology data submission"/>
        </authorList>
    </citation>
    <scope>NUCLEOTIDE SEQUENCE</scope>
    <source>
        <strain evidence="12">D6</strain>
    </source>
</reference>
<dbReference type="Gene3D" id="3.80.10.10">
    <property type="entry name" value="Ribonuclease Inhibitor"/>
    <property type="match status" value="2"/>
</dbReference>
<evidence type="ECO:0000256" key="5">
    <source>
        <dbReference type="ARBA" id="ARBA00022737"/>
    </source>
</evidence>
<feature type="compositionally biased region" description="Polar residues" evidence="10">
    <location>
        <begin position="23"/>
        <end position="35"/>
    </location>
</feature>
<dbReference type="PANTHER" id="PTHR27000:SF787">
    <property type="entry name" value="RECEPTOR-LIKE PROTEIN 39"/>
    <property type="match status" value="1"/>
</dbReference>
<feature type="region of interest" description="Disordered" evidence="10">
    <location>
        <begin position="173"/>
        <end position="202"/>
    </location>
</feature>
<dbReference type="SUPFAM" id="SSF52058">
    <property type="entry name" value="L domain-like"/>
    <property type="match status" value="1"/>
</dbReference>
<gene>
    <name evidence="12" type="ORF">SEMRO_351_G123970.1</name>
</gene>
<dbReference type="Proteomes" id="UP001153069">
    <property type="component" value="Unassembled WGS sequence"/>
</dbReference>
<feature type="region of interest" description="Disordered" evidence="10">
    <location>
        <begin position="382"/>
        <end position="412"/>
    </location>
</feature>
<evidence type="ECO:0000256" key="10">
    <source>
        <dbReference type="SAM" id="MobiDB-lite"/>
    </source>
</evidence>
<dbReference type="PANTHER" id="PTHR27000">
    <property type="entry name" value="LEUCINE-RICH REPEAT RECEPTOR-LIKE PROTEIN KINASE FAMILY PROTEIN-RELATED"/>
    <property type="match status" value="1"/>
</dbReference>
<feature type="compositionally biased region" description="Low complexity" evidence="10">
    <location>
        <begin position="54"/>
        <end position="74"/>
    </location>
</feature>
<evidence type="ECO:0000256" key="1">
    <source>
        <dbReference type="ARBA" id="ARBA00004167"/>
    </source>
</evidence>
<keyword evidence="3 11" id="KW-0812">Transmembrane</keyword>
<keyword evidence="9" id="KW-0325">Glycoprotein</keyword>
<evidence type="ECO:0000256" key="6">
    <source>
        <dbReference type="ARBA" id="ARBA00022989"/>
    </source>
</evidence>
<keyword evidence="13" id="KW-1185">Reference proteome</keyword>
<evidence type="ECO:0000256" key="9">
    <source>
        <dbReference type="ARBA" id="ARBA00023180"/>
    </source>
</evidence>
<feature type="compositionally biased region" description="Polar residues" evidence="10">
    <location>
        <begin position="75"/>
        <end position="86"/>
    </location>
</feature>
<evidence type="ECO:0000256" key="8">
    <source>
        <dbReference type="ARBA" id="ARBA00023170"/>
    </source>
</evidence>
<keyword evidence="5" id="KW-0677">Repeat</keyword>
<keyword evidence="6 11" id="KW-1133">Transmembrane helix</keyword>
<keyword evidence="2" id="KW-0433">Leucine-rich repeat</keyword>
<dbReference type="InterPro" id="IPR001611">
    <property type="entry name" value="Leu-rich_rpt"/>
</dbReference>
<sequence>MDKADNKVLISSQDEEGYDEPKSSSLHARNDNLQSDDNREEKAEMRSTPSTIRSKPTQSPDSSSSNKSNPTNQSVRSQQVDNQLLALSSRKPRKETVENDSKAHKKERSIMEPLARKPKSEVEALVKESVRDVASEADVTRIEEEVEARVMRKLLHERQQYVLRDECNNQQYAAAEEESKTEIEDEADQQQPLPSSPRTRRLRPARHLVLPCSVPQQAKTATASIISSSTTPLPFLPGAVRIAGMNGAVTDSSELASGSMALANDEENPMDQSSMTRTTCSMQLPQPTVPAYFQDEIMLEATLVDSIRRMGTSVNSAPDSRLIVEAKPIDEETTDLQCRDVVRSKKLCRRIVLCVILIVCVLLAILLPIVKQKEELFEAMQREQNDNAPQESPEPQEPFQSDLPPVVLRNLEDPNSPQSWANSWIMGDPNFANYSTEKQRQRFALAALYRSTNGDDWIRNDNWLDYDADECTEWHMAHGNNSSCDDEGRLAVLNLTSNNLRGTLGQTMYLLASLKVVDMSDNKLAGNLPPLSLAARQLEVVDLSNNQLSGILASELGFSNSKLRILRNSNNRLSGDFLSSLTIMAPNIVEFDGTGNLYGGTIPELMGTLSNLEVLRFGYNDRVHGTIPSSIGSLERLRILDFPGTQISGTVPSNFESLQLLQSAEWSNTNLTGELPEAICNLQAMGQLELSVNCDMVQCCG</sequence>
<proteinExistence type="predicted"/>
<keyword evidence="8" id="KW-0675">Receptor</keyword>
<evidence type="ECO:0000313" key="12">
    <source>
        <dbReference type="EMBL" id="CAB9508542.1"/>
    </source>
</evidence>
<feature type="compositionally biased region" description="Low complexity" evidence="10">
    <location>
        <begin position="389"/>
        <end position="401"/>
    </location>
</feature>
<feature type="compositionally biased region" description="Basic and acidic residues" evidence="10">
    <location>
        <begin position="36"/>
        <end position="45"/>
    </location>
</feature>
<protein>
    <submittedName>
        <fullName evidence="12">Leucine Rich Repeat</fullName>
    </submittedName>
</protein>
<organism evidence="12 13">
    <name type="scientific">Seminavis robusta</name>
    <dbReference type="NCBI Taxonomy" id="568900"/>
    <lineage>
        <taxon>Eukaryota</taxon>
        <taxon>Sar</taxon>
        <taxon>Stramenopiles</taxon>
        <taxon>Ochrophyta</taxon>
        <taxon>Bacillariophyta</taxon>
        <taxon>Bacillariophyceae</taxon>
        <taxon>Bacillariophycidae</taxon>
        <taxon>Naviculales</taxon>
        <taxon>Naviculaceae</taxon>
        <taxon>Seminavis</taxon>
    </lineage>
</organism>
<feature type="region of interest" description="Disordered" evidence="10">
    <location>
        <begin position="1"/>
        <end position="119"/>
    </location>
</feature>
<feature type="compositionally biased region" description="Basic and acidic residues" evidence="10">
    <location>
        <begin position="94"/>
        <end position="119"/>
    </location>
</feature>
<dbReference type="OrthoDB" id="206948at2759"/>
<evidence type="ECO:0000313" key="13">
    <source>
        <dbReference type="Proteomes" id="UP001153069"/>
    </source>
</evidence>
<comment type="subcellular location">
    <subcellularLocation>
        <location evidence="1">Membrane</location>
        <topology evidence="1">Single-pass membrane protein</topology>
    </subcellularLocation>
</comment>
<dbReference type="Pfam" id="PF00560">
    <property type="entry name" value="LRR_1"/>
    <property type="match status" value="1"/>
</dbReference>
<feature type="transmembrane region" description="Helical" evidence="11">
    <location>
        <begin position="351"/>
        <end position="370"/>
    </location>
</feature>
<keyword evidence="4" id="KW-0732">Signal</keyword>
<evidence type="ECO:0000256" key="3">
    <source>
        <dbReference type="ARBA" id="ARBA00022692"/>
    </source>
</evidence>
<evidence type="ECO:0000256" key="7">
    <source>
        <dbReference type="ARBA" id="ARBA00023136"/>
    </source>
</evidence>
<dbReference type="GO" id="GO:0016020">
    <property type="term" value="C:membrane"/>
    <property type="evidence" value="ECO:0007669"/>
    <property type="project" value="UniProtKB-SubCell"/>
</dbReference>
<evidence type="ECO:0000256" key="11">
    <source>
        <dbReference type="SAM" id="Phobius"/>
    </source>
</evidence>
<keyword evidence="7 11" id="KW-0472">Membrane</keyword>
<evidence type="ECO:0000256" key="2">
    <source>
        <dbReference type="ARBA" id="ARBA00022614"/>
    </source>
</evidence>
<dbReference type="InterPro" id="IPR032675">
    <property type="entry name" value="LRR_dom_sf"/>
</dbReference>
<dbReference type="AlphaFoldDB" id="A0A9N8HD96"/>
<name>A0A9N8HD96_9STRA</name>
<dbReference type="EMBL" id="CAICTM010000350">
    <property type="protein sequence ID" value="CAB9508542.1"/>
    <property type="molecule type" value="Genomic_DNA"/>
</dbReference>
<accession>A0A9N8HD96</accession>
<comment type="caution">
    <text evidence="12">The sequence shown here is derived from an EMBL/GenBank/DDBJ whole genome shotgun (WGS) entry which is preliminary data.</text>
</comment>